<evidence type="ECO:0000313" key="3">
    <source>
        <dbReference type="Proteomes" id="UP000281553"/>
    </source>
</evidence>
<protein>
    <submittedName>
        <fullName evidence="2">Uncharacterized protein</fullName>
    </submittedName>
</protein>
<reference evidence="2 3" key="1">
    <citation type="submission" date="2018-11" db="EMBL/GenBank/DDBJ databases">
        <authorList>
            <consortium name="Pathogen Informatics"/>
        </authorList>
    </citation>
    <scope>NUCLEOTIDE SEQUENCE [LARGE SCALE GENOMIC DNA]</scope>
</reference>
<feature type="region of interest" description="Disordered" evidence="1">
    <location>
        <begin position="21"/>
        <end position="45"/>
    </location>
</feature>
<proteinExistence type="predicted"/>
<name>A0A3P6SKG6_DIBLA</name>
<organism evidence="2 3">
    <name type="scientific">Dibothriocephalus latus</name>
    <name type="common">Fish tapeworm</name>
    <name type="synonym">Diphyllobothrium latum</name>
    <dbReference type="NCBI Taxonomy" id="60516"/>
    <lineage>
        <taxon>Eukaryota</taxon>
        <taxon>Metazoa</taxon>
        <taxon>Spiralia</taxon>
        <taxon>Lophotrochozoa</taxon>
        <taxon>Platyhelminthes</taxon>
        <taxon>Cestoda</taxon>
        <taxon>Eucestoda</taxon>
        <taxon>Diphyllobothriidea</taxon>
        <taxon>Diphyllobothriidae</taxon>
        <taxon>Dibothriocephalus</taxon>
    </lineage>
</organism>
<dbReference type="Proteomes" id="UP000281553">
    <property type="component" value="Unassembled WGS sequence"/>
</dbReference>
<sequence>MTQTRRKKKCVRFLTDAEYDEAVQSGKLRSDPSSPSNGGGDAAAACLGGSGAAGLNVCTKELHWNDSNFSQSRQQQQQR</sequence>
<dbReference type="AlphaFoldDB" id="A0A3P6SKG6"/>
<gene>
    <name evidence="2" type="ORF">DILT_LOCUS2018</name>
</gene>
<evidence type="ECO:0000256" key="1">
    <source>
        <dbReference type="SAM" id="MobiDB-lite"/>
    </source>
</evidence>
<dbReference type="EMBL" id="UYRU01019237">
    <property type="protein sequence ID" value="VDK54258.1"/>
    <property type="molecule type" value="Genomic_DNA"/>
</dbReference>
<feature type="compositionally biased region" description="Low complexity" evidence="1">
    <location>
        <begin position="31"/>
        <end position="45"/>
    </location>
</feature>
<accession>A0A3P6SKG6</accession>
<evidence type="ECO:0000313" key="2">
    <source>
        <dbReference type="EMBL" id="VDK54258.1"/>
    </source>
</evidence>
<feature type="non-terminal residue" evidence="2">
    <location>
        <position position="79"/>
    </location>
</feature>
<keyword evidence="3" id="KW-1185">Reference proteome</keyword>